<reference evidence="2" key="2">
    <citation type="submission" date="2018-04" db="EMBL/GenBank/DDBJ databases">
        <title>OnivRS2 (Oryza nivara Reference Sequence Version 2).</title>
        <authorList>
            <person name="Zhang J."/>
            <person name="Kudrna D."/>
            <person name="Lee S."/>
            <person name="Talag J."/>
            <person name="Rajasekar S."/>
            <person name="Welchert J."/>
            <person name="Hsing Y.-I."/>
            <person name="Wing R.A."/>
        </authorList>
    </citation>
    <scope>NUCLEOTIDE SEQUENCE [LARGE SCALE GENOMIC DNA]</scope>
    <source>
        <strain evidence="2">SL10</strain>
    </source>
</reference>
<dbReference type="Gramene" id="ONIVA09G01740.1">
    <property type="protein sequence ID" value="ONIVA09G01740.1"/>
    <property type="gene ID" value="ONIVA09G01740"/>
</dbReference>
<protein>
    <submittedName>
        <fullName evidence="2">Uncharacterized protein</fullName>
    </submittedName>
</protein>
<proteinExistence type="predicted"/>
<dbReference type="HOGENOM" id="CLU_2692027_0_0_1"/>
<keyword evidence="3" id="KW-1185">Reference proteome</keyword>
<name>A0A0E0IGL4_ORYNI</name>
<dbReference type="AlphaFoldDB" id="A0A0E0IGL4"/>
<dbReference type="Proteomes" id="UP000006591">
    <property type="component" value="Chromosome 9"/>
</dbReference>
<organism evidence="2">
    <name type="scientific">Oryza nivara</name>
    <name type="common">Indian wild rice</name>
    <name type="synonym">Oryza sativa f. spontanea</name>
    <dbReference type="NCBI Taxonomy" id="4536"/>
    <lineage>
        <taxon>Eukaryota</taxon>
        <taxon>Viridiplantae</taxon>
        <taxon>Streptophyta</taxon>
        <taxon>Embryophyta</taxon>
        <taxon>Tracheophyta</taxon>
        <taxon>Spermatophyta</taxon>
        <taxon>Magnoliopsida</taxon>
        <taxon>Liliopsida</taxon>
        <taxon>Poales</taxon>
        <taxon>Poaceae</taxon>
        <taxon>BOP clade</taxon>
        <taxon>Oryzoideae</taxon>
        <taxon>Oryzeae</taxon>
        <taxon>Oryzinae</taxon>
        <taxon>Oryza</taxon>
    </lineage>
</organism>
<evidence type="ECO:0000313" key="3">
    <source>
        <dbReference type="Proteomes" id="UP000006591"/>
    </source>
</evidence>
<dbReference type="EnsemblPlants" id="ONIVA09G01740.1">
    <property type="protein sequence ID" value="ONIVA09G01740.1"/>
    <property type="gene ID" value="ONIVA09G01740"/>
</dbReference>
<sequence>MASTGGAGRGRTALRCQSRKPGAGGSVNAQGRHLHCAKLLQHTLALPRSSCFCYINKMQTKAKCKLTTLRRAGH</sequence>
<reference evidence="2" key="1">
    <citation type="submission" date="2015-04" db="UniProtKB">
        <authorList>
            <consortium name="EnsemblPlants"/>
        </authorList>
    </citation>
    <scope>IDENTIFICATION</scope>
    <source>
        <strain evidence="2">SL10</strain>
    </source>
</reference>
<evidence type="ECO:0000313" key="2">
    <source>
        <dbReference type="EnsemblPlants" id="ONIVA09G01740.1"/>
    </source>
</evidence>
<evidence type="ECO:0000256" key="1">
    <source>
        <dbReference type="SAM" id="MobiDB-lite"/>
    </source>
</evidence>
<feature type="region of interest" description="Disordered" evidence="1">
    <location>
        <begin position="1"/>
        <end position="28"/>
    </location>
</feature>
<accession>A0A0E0IGL4</accession>